<name>A0A9P7EPC0_9AGAM</name>
<organism evidence="2 3">
    <name type="scientific">Suillus subaureus</name>
    <dbReference type="NCBI Taxonomy" id="48587"/>
    <lineage>
        <taxon>Eukaryota</taxon>
        <taxon>Fungi</taxon>
        <taxon>Dikarya</taxon>
        <taxon>Basidiomycota</taxon>
        <taxon>Agaricomycotina</taxon>
        <taxon>Agaricomycetes</taxon>
        <taxon>Agaricomycetidae</taxon>
        <taxon>Boletales</taxon>
        <taxon>Suillineae</taxon>
        <taxon>Suillaceae</taxon>
        <taxon>Suillus</taxon>
    </lineage>
</organism>
<feature type="compositionally biased region" description="Low complexity" evidence="1">
    <location>
        <begin position="276"/>
        <end position="291"/>
    </location>
</feature>
<dbReference type="GeneID" id="64638539"/>
<evidence type="ECO:0000313" key="3">
    <source>
        <dbReference type="Proteomes" id="UP000807769"/>
    </source>
</evidence>
<comment type="caution">
    <text evidence="2">The sequence shown here is derived from an EMBL/GenBank/DDBJ whole genome shotgun (WGS) entry which is preliminary data.</text>
</comment>
<keyword evidence="3" id="KW-1185">Reference proteome</keyword>
<feature type="compositionally biased region" description="Pro residues" evidence="1">
    <location>
        <begin position="266"/>
        <end position="275"/>
    </location>
</feature>
<accession>A0A9P7EPC0</accession>
<feature type="region of interest" description="Disordered" evidence="1">
    <location>
        <begin position="585"/>
        <end position="629"/>
    </location>
</feature>
<dbReference type="Proteomes" id="UP000807769">
    <property type="component" value="Unassembled WGS sequence"/>
</dbReference>
<feature type="region of interest" description="Disordered" evidence="1">
    <location>
        <begin position="60"/>
        <end position="83"/>
    </location>
</feature>
<dbReference type="EMBL" id="JABBWG010000001">
    <property type="protein sequence ID" value="KAG1826840.1"/>
    <property type="molecule type" value="Genomic_DNA"/>
</dbReference>
<dbReference type="OrthoDB" id="8922241at2759"/>
<gene>
    <name evidence="2" type="ORF">BJ212DRAFT_9901</name>
</gene>
<reference evidence="2" key="1">
    <citation type="journal article" date="2020" name="New Phytol.">
        <title>Comparative genomics reveals dynamic genome evolution in host specialist ectomycorrhizal fungi.</title>
        <authorList>
            <person name="Lofgren L.A."/>
            <person name="Nguyen N.H."/>
            <person name="Vilgalys R."/>
            <person name="Ruytinx J."/>
            <person name="Liao H.L."/>
            <person name="Branco S."/>
            <person name="Kuo A."/>
            <person name="LaButti K."/>
            <person name="Lipzen A."/>
            <person name="Andreopoulos W."/>
            <person name="Pangilinan J."/>
            <person name="Riley R."/>
            <person name="Hundley H."/>
            <person name="Na H."/>
            <person name="Barry K."/>
            <person name="Grigoriev I.V."/>
            <person name="Stajich J.E."/>
            <person name="Kennedy P.G."/>
        </authorList>
    </citation>
    <scope>NUCLEOTIDE SEQUENCE</scope>
    <source>
        <strain evidence="2">MN1</strain>
    </source>
</reference>
<feature type="region of interest" description="Disordered" evidence="1">
    <location>
        <begin position="1"/>
        <end position="23"/>
    </location>
</feature>
<evidence type="ECO:0008006" key="4">
    <source>
        <dbReference type="Google" id="ProtNLM"/>
    </source>
</evidence>
<dbReference type="AlphaFoldDB" id="A0A9P7EPC0"/>
<feature type="region of interest" description="Disordered" evidence="1">
    <location>
        <begin position="153"/>
        <end position="177"/>
    </location>
</feature>
<evidence type="ECO:0000256" key="1">
    <source>
        <dbReference type="SAM" id="MobiDB-lite"/>
    </source>
</evidence>
<evidence type="ECO:0000313" key="2">
    <source>
        <dbReference type="EMBL" id="KAG1826840.1"/>
    </source>
</evidence>
<protein>
    <recommendedName>
        <fullName evidence="4">C2H2-type domain-containing protein</fullName>
    </recommendedName>
</protein>
<dbReference type="RefSeq" id="XP_041199687.1">
    <property type="nucleotide sequence ID" value="XM_041344523.1"/>
</dbReference>
<proteinExistence type="predicted"/>
<sequence>MNMNNNGAHRGLPTPSSSSTYNTPFISNGTFVASAEGAQPQLQGQPPLPLQQVSQTVFNRPAQPQPQPPHYPKAYHLPAQTTTGPSLNALNAIANENAGLGIRPPGMPAQTWNTAPPPIPKVPQGAYQWPAYGHHLPVQNYYGGYSGPRAQGAAPYAAPHQGPQMHAPPAPAVQATHLQQQQVLPNAAPPPHAQNVAPFAAPYQGHRMHAPPAGAVQVPHLQQQQVLQNVAPPPPATQEHVFRTPGDVNLRVPSLNQEVQQAPPAHWLPPAPFAGPPYQQQQPQQAMPQVPSVGPAEGSSTRPSKRKAVDNDTTTQSRQKRHRPQGDPDFEPAPPGEDGKPRWKCLKQACAHVKPMLENSVHKHITATVSHQKDSEGSLTANVCPGCGFSFKRPDALKRHGPTDQCTRNKAKALQSAQESFQTLWNNTFAAGPSSSGSASNYVTNQSLPLPMAAPGIVQAAWNNTFGAAAPFAMPQQQFTFRASEPSSMTQPSGAQAARTEPMIQHVPSLPVLPQTVPSLPELQAPVEQISVQQQPAVTHSLHAIQGHSSTSEQTSTPLPFASVRPSSGDALPIIAGDFSFSMFGQTAASSSPSPSEDEDDSFDGLFSSRSSPSPPEDVNDSSEGPFSS</sequence>
<feature type="region of interest" description="Disordered" evidence="1">
    <location>
        <begin position="264"/>
        <end position="342"/>
    </location>
</feature>